<evidence type="ECO:0000256" key="1">
    <source>
        <dbReference type="ARBA" id="ARBA00004571"/>
    </source>
</evidence>
<feature type="signal peptide" evidence="17">
    <location>
        <begin position="1"/>
        <end position="19"/>
    </location>
</feature>
<evidence type="ECO:0000256" key="16">
    <source>
        <dbReference type="SAM" id="MobiDB-lite"/>
    </source>
</evidence>
<keyword evidence="3 14" id="KW-0813">Transport</keyword>
<dbReference type="GO" id="GO:0038023">
    <property type="term" value="F:signaling receptor activity"/>
    <property type="evidence" value="ECO:0007669"/>
    <property type="project" value="InterPro"/>
</dbReference>
<keyword evidence="9" id="KW-0406">Ion transport</keyword>
<dbReference type="STRING" id="157783.LK03_15930"/>
<feature type="region of interest" description="Disordered" evidence="16">
    <location>
        <begin position="42"/>
        <end position="65"/>
    </location>
</feature>
<evidence type="ECO:0000256" key="5">
    <source>
        <dbReference type="ARBA" id="ARBA00022496"/>
    </source>
</evidence>
<dbReference type="Pfam" id="PF07715">
    <property type="entry name" value="Plug"/>
    <property type="match status" value="1"/>
</dbReference>
<keyword evidence="13 14" id="KW-0998">Cell outer membrane</keyword>
<dbReference type="SUPFAM" id="SSF56935">
    <property type="entry name" value="Porins"/>
    <property type="match status" value="1"/>
</dbReference>
<dbReference type="eggNOG" id="COG4774">
    <property type="taxonomic scope" value="Bacteria"/>
</dbReference>
<evidence type="ECO:0000256" key="4">
    <source>
        <dbReference type="ARBA" id="ARBA00022452"/>
    </source>
</evidence>
<evidence type="ECO:0000313" key="21">
    <source>
        <dbReference type="Proteomes" id="UP000029493"/>
    </source>
</evidence>
<dbReference type="NCBIfam" id="TIGR01783">
    <property type="entry name" value="TonB-siderophor"/>
    <property type="match status" value="1"/>
</dbReference>
<keyword evidence="8" id="KW-0408">Iron</keyword>
<evidence type="ECO:0000256" key="17">
    <source>
        <dbReference type="SAM" id="SignalP"/>
    </source>
</evidence>
<dbReference type="PANTHER" id="PTHR32552:SF68">
    <property type="entry name" value="FERRICHROME OUTER MEMBRANE TRANSPORTER_PHAGE RECEPTOR"/>
    <property type="match status" value="1"/>
</dbReference>
<accession>A0A089YG54</accession>
<evidence type="ECO:0000256" key="11">
    <source>
        <dbReference type="ARBA" id="ARBA00023136"/>
    </source>
</evidence>
<dbReference type="CDD" id="cd01347">
    <property type="entry name" value="ligand_gated_channel"/>
    <property type="match status" value="1"/>
</dbReference>
<keyword evidence="12" id="KW-0675">Receptor</keyword>
<reference evidence="20 21" key="1">
    <citation type="submission" date="2014-09" db="EMBL/GenBank/DDBJ databases">
        <authorList>
            <person name="Chan K.-G."/>
        </authorList>
    </citation>
    <scope>NUCLEOTIDE SEQUENCE [LARGE SCALE GENOMIC DNA]</scope>
    <source>
        <strain evidence="20 21">ND07</strain>
    </source>
</reference>
<feature type="compositionally biased region" description="Polar residues" evidence="16">
    <location>
        <begin position="261"/>
        <end position="275"/>
    </location>
</feature>
<dbReference type="GO" id="GO:0009279">
    <property type="term" value="C:cell outer membrane"/>
    <property type="evidence" value="ECO:0007669"/>
    <property type="project" value="UniProtKB-SubCell"/>
</dbReference>
<dbReference type="InterPro" id="IPR039426">
    <property type="entry name" value="TonB-dep_rcpt-like"/>
</dbReference>
<dbReference type="InterPro" id="IPR036942">
    <property type="entry name" value="Beta-barrel_TonB_sf"/>
</dbReference>
<dbReference type="InterPro" id="IPR012910">
    <property type="entry name" value="Plug_dom"/>
</dbReference>
<sequence>MVSPALCVALATTASISWAATPPVSDAPQAAGSLVLPSSTIEGVSDASSDSETFSGAPAQVGKSNLPLAETPRSVKVVSRAVMDSQQSQSLADVLGNVPGVTAGQYGRRGWDDLIIRGQVASDSLFLDGLRTSASNRVAEQIFGLEQVEVLKGPASMEYGLVMPGGVVNMVSKRPKADPFATVGLSYGTDDFRQGTFDVGTPLSENGKAALRVNGLLSDSNDATDHVGFRNNYLAPSLSLDLGPDTDLTLLASHQDRQYTRQQGLPLSGSINANPNGDIPRHRFTGEPGQDPYHGVANRVGYSLTHRFGNDWTFNQNLRWQTFRLDGQLVANGNMGADNRTLARTAQQQHFDGDTLSLDNNLQHLFDTPYGSHDLTVGVDYLRSRESTRHYACRVAALDVYQPVYGASINCPDTPREWQDSTVRMIGAYVRDNYRITDRWLVTAGLRHDISDTYGTDKLTGARNASPADKTTGAVAVMYELLPNVRPYLSYATSFYPNTGMDFDGNTFKPEEGEQWEAGVKFDLVPGRTLLSMALFDLRRQNVLQQDPRNNGSQIAIGEQRSQGAEIDLTADISDRLSVNAGYAYTWATVTDDGGQTAATAISVGDRLNNVPRHTANLFARYRFNGSPRGWEVNGGINAMSERYTSGYYLPGYAVANVGVAYGAEHWRAALNVNNLFDRQYYAGGLRQAVALGNDRTAIMSVSYNY</sequence>
<feature type="domain" description="TonB-dependent receptor plug" evidence="19">
    <location>
        <begin position="68"/>
        <end position="167"/>
    </location>
</feature>
<feature type="chain" id="PRO_5001852016" evidence="17">
    <location>
        <begin position="20"/>
        <end position="706"/>
    </location>
</feature>
<dbReference type="InterPro" id="IPR037066">
    <property type="entry name" value="Plug_dom_sf"/>
</dbReference>
<protein>
    <submittedName>
        <fullName evidence="20">IclR family transcriptional regulator</fullName>
    </submittedName>
</protein>
<dbReference type="Gene3D" id="2.170.130.10">
    <property type="entry name" value="TonB-dependent receptor, plug domain"/>
    <property type="match status" value="1"/>
</dbReference>
<keyword evidence="5" id="KW-0410">Iron transport</keyword>
<evidence type="ECO:0000313" key="20">
    <source>
        <dbReference type="EMBL" id="AIR90668.1"/>
    </source>
</evidence>
<dbReference type="PANTHER" id="PTHR32552">
    <property type="entry name" value="FERRICHROME IRON RECEPTOR-RELATED"/>
    <property type="match status" value="1"/>
</dbReference>
<proteinExistence type="inferred from homology"/>
<evidence type="ECO:0000259" key="19">
    <source>
        <dbReference type="Pfam" id="PF07715"/>
    </source>
</evidence>
<dbReference type="AlphaFoldDB" id="A0A089YG54"/>
<evidence type="ECO:0000256" key="9">
    <source>
        <dbReference type="ARBA" id="ARBA00023065"/>
    </source>
</evidence>
<feature type="region of interest" description="Disordered" evidence="16">
    <location>
        <begin position="261"/>
        <end position="292"/>
    </location>
</feature>
<keyword evidence="10 15" id="KW-0798">TonB box</keyword>
<gene>
    <name evidence="20" type="ORF">LK03_15930</name>
</gene>
<dbReference type="InterPro" id="IPR010105">
    <property type="entry name" value="TonB_sidphr_rcpt"/>
</dbReference>
<evidence type="ECO:0000256" key="14">
    <source>
        <dbReference type="PROSITE-ProRule" id="PRU01360"/>
    </source>
</evidence>
<evidence type="ECO:0000256" key="10">
    <source>
        <dbReference type="ARBA" id="ARBA00023077"/>
    </source>
</evidence>
<feature type="domain" description="TonB-dependent receptor-like beta-barrel" evidence="18">
    <location>
        <begin position="240"/>
        <end position="676"/>
    </location>
</feature>
<evidence type="ECO:0000256" key="12">
    <source>
        <dbReference type="ARBA" id="ARBA00023170"/>
    </source>
</evidence>
<organism evidence="20 21">
    <name type="scientific">Pseudomonas cremoricolorata</name>
    <dbReference type="NCBI Taxonomy" id="157783"/>
    <lineage>
        <taxon>Bacteria</taxon>
        <taxon>Pseudomonadati</taxon>
        <taxon>Pseudomonadota</taxon>
        <taxon>Gammaproteobacteria</taxon>
        <taxon>Pseudomonadales</taxon>
        <taxon>Pseudomonadaceae</taxon>
        <taxon>Pseudomonas</taxon>
    </lineage>
</organism>
<evidence type="ECO:0000256" key="6">
    <source>
        <dbReference type="ARBA" id="ARBA00022692"/>
    </source>
</evidence>
<evidence type="ECO:0000256" key="15">
    <source>
        <dbReference type="RuleBase" id="RU003357"/>
    </source>
</evidence>
<evidence type="ECO:0000256" key="3">
    <source>
        <dbReference type="ARBA" id="ARBA00022448"/>
    </source>
</evidence>
<keyword evidence="6 14" id="KW-0812">Transmembrane</keyword>
<comment type="similarity">
    <text evidence="2 14 15">Belongs to the TonB-dependent receptor family.</text>
</comment>
<dbReference type="KEGG" id="psw:LK03_15930"/>
<dbReference type="InterPro" id="IPR000531">
    <property type="entry name" value="Beta-barrel_TonB"/>
</dbReference>
<keyword evidence="21" id="KW-1185">Reference proteome</keyword>
<name>A0A089YG54_9PSED</name>
<evidence type="ECO:0000259" key="18">
    <source>
        <dbReference type="Pfam" id="PF00593"/>
    </source>
</evidence>
<feature type="compositionally biased region" description="Polar residues" evidence="16">
    <location>
        <begin position="42"/>
        <end position="54"/>
    </location>
</feature>
<keyword evidence="7 17" id="KW-0732">Signal</keyword>
<dbReference type="Gene3D" id="2.40.170.20">
    <property type="entry name" value="TonB-dependent receptor, beta-barrel domain"/>
    <property type="match status" value="1"/>
</dbReference>
<dbReference type="GO" id="GO:0015344">
    <property type="term" value="F:siderophore uptake transmembrane transporter activity"/>
    <property type="evidence" value="ECO:0007669"/>
    <property type="project" value="TreeGrafter"/>
</dbReference>
<dbReference type="PROSITE" id="PS52016">
    <property type="entry name" value="TONB_DEPENDENT_REC_3"/>
    <property type="match status" value="1"/>
</dbReference>
<keyword evidence="4 14" id="KW-1134">Transmembrane beta strand</keyword>
<dbReference type="Proteomes" id="UP000029493">
    <property type="component" value="Chromosome"/>
</dbReference>
<evidence type="ECO:0000256" key="7">
    <source>
        <dbReference type="ARBA" id="ARBA00022729"/>
    </source>
</evidence>
<comment type="subcellular location">
    <subcellularLocation>
        <location evidence="1 14">Cell outer membrane</location>
        <topology evidence="1 14">Multi-pass membrane protein</topology>
    </subcellularLocation>
</comment>
<dbReference type="Pfam" id="PF00593">
    <property type="entry name" value="TonB_dep_Rec_b-barrel"/>
    <property type="match status" value="1"/>
</dbReference>
<evidence type="ECO:0000256" key="2">
    <source>
        <dbReference type="ARBA" id="ARBA00009810"/>
    </source>
</evidence>
<dbReference type="EMBL" id="CP009455">
    <property type="protein sequence ID" value="AIR90668.1"/>
    <property type="molecule type" value="Genomic_DNA"/>
</dbReference>
<evidence type="ECO:0000256" key="8">
    <source>
        <dbReference type="ARBA" id="ARBA00023004"/>
    </source>
</evidence>
<evidence type="ECO:0000256" key="13">
    <source>
        <dbReference type="ARBA" id="ARBA00023237"/>
    </source>
</evidence>
<keyword evidence="11 14" id="KW-0472">Membrane</keyword>
<dbReference type="GO" id="GO:0015891">
    <property type="term" value="P:siderophore transport"/>
    <property type="evidence" value="ECO:0007669"/>
    <property type="project" value="InterPro"/>
</dbReference>